<sequence length="200" mass="22679">MRRVETNSGIVATKWFDNKSVCIASSFVGAEPSGNCKHWDSKLKKHIDVVRLLCIAECNKFTGGVDLSGMLIELYRMDTHGKKCRQRIVLLSASYGSAWPNPQKELLDFKSEIANYLTSTSDATPRSRGRPLRDQDSCTPIRPKPYDGVHYDGIQHWLEAVADKKQCRLCSACARIQCSKCLISLCLVQKRNRFKIFYTQ</sequence>
<dbReference type="Proteomes" id="UP001187531">
    <property type="component" value="Unassembled WGS sequence"/>
</dbReference>
<comment type="caution">
    <text evidence="1">The sequence shown here is derived from an EMBL/GenBank/DDBJ whole genome shotgun (WGS) entry which is preliminary data.</text>
</comment>
<organism evidence="1 2">
    <name type="scientific">Artemia franciscana</name>
    <name type="common">Brine shrimp</name>
    <name type="synonym">Artemia sanfranciscana</name>
    <dbReference type="NCBI Taxonomy" id="6661"/>
    <lineage>
        <taxon>Eukaryota</taxon>
        <taxon>Metazoa</taxon>
        <taxon>Ecdysozoa</taxon>
        <taxon>Arthropoda</taxon>
        <taxon>Crustacea</taxon>
        <taxon>Branchiopoda</taxon>
        <taxon>Anostraca</taxon>
        <taxon>Artemiidae</taxon>
        <taxon>Artemia</taxon>
    </lineage>
</organism>
<evidence type="ECO:0000313" key="1">
    <source>
        <dbReference type="EMBL" id="KAK2706345.1"/>
    </source>
</evidence>
<proteinExistence type="predicted"/>
<accession>A0AA88H6W0</accession>
<dbReference type="PANTHER" id="PTHR47272:SF1">
    <property type="entry name" value="PIGGYBAC TRANSPOSABLE ELEMENT-DERIVED PROTEIN 3-LIKE"/>
    <property type="match status" value="1"/>
</dbReference>
<evidence type="ECO:0000313" key="2">
    <source>
        <dbReference type="Proteomes" id="UP001187531"/>
    </source>
</evidence>
<dbReference type="PANTHER" id="PTHR47272">
    <property type="entry name" value="DDE_TNP_1_7 DOMAIN-CONTAINING PROTEIN"/>
    <property type="match status" value="1"/>
</dbReference>
<dbReference type="EMBL" id="JAVRJZ010000020">
    <property type="protein sequence ID" value="KAK2706345.1"/>
    <property type="molecule type" value="Genomic_DNA"/>
</dbReference>
<gene>
    <name evidence="1" type="ORF">QYM36_016396</name>
</gene>
<protein>
    <submittedName>
        <fullName evidence="1">Uncharacterized protein</fullName>
    </submittedName>
</protein>
<keyword evidence="2" id="KW-1185">Reference proteome</keyword>
<dbReference type="AlphaFoldDB" id="A0AA88H6W0"/>
<reference evidence="1" key="1">
    <citation type="submission" date="2023-07" db="EMBL/GenBank/DDBJ databases">
        <title>Chromosome-level genome assembly of Artemia franciscana.</title>
        <authorList>
            <person name="Jo E."/>
        </authorList>
    </citation>
    <scope>NUCLEOTIDE SEQUENCE</scope>
    <source>
        <tissue evidence="1">Whole body</tissue>
    </source>
</reference>
<name>A0AA88H6W0_ARTSF</name>